<dbReference type="AlphaFoldDB" id="A0A554LJV5"/>
<dbReference type="Proteomes" id="UP000315589">
    <property type="component" value="Unassembled WGS sequence"/>
</dbReference>
<protein>
    <recommendedName>
        <fullName evidence="3">HTH arsR-type domain-containing protein</fullName>
    </recommendedName>
</protein>
<name>A0A554LJV5_9BACT</name>
<dbReference type="SUPFAM" id="SSF46785">
    <property type="entry name" value="Winged helix' DNA-binding domain"/>
    <property type="match status" value="1"/>
</dbReference>
<dbReference type="Gene3D" id="1.10.10.10">
    <property type="entry name" value="Winged helix-like DNA-binding domain superfamily/Winged helix DNA-binding domain"/>
    <property type="match status" value="1"/>
</dbReference>
<gene>
    <name evidence="1" type="ORF">CEN91_289</name>
</gene>
<evidence type="ECO:0000313" key="2">
    <source>
        <dbReference type="Proteomes" id="UP000315589"/>
    </source>
</evidence>
<evidence type="ECO:0000313" key="1">
    <source>
        <dbReference type="EMBL" id="TSC93153.1"/>
    </source>
</evidence>
<organism evidence="1 2">
    <name type="scientific">Candidatus Berkelbacteria bacterium Licking1014_85</name>
    <dbReference type="NCBI Taxonomy" id="2017148"/>
    <lineage>
        <taxon>Bacteria</taxon>
        <taxon>Candidatus Berkelbacteria</taxon>
    </lineage>
</organism>
<sequence length="90" mass="10581">MVMNSQISSKNLFPKTIYWTIVKLFLDNPHQFYYQSEIAGLTKHKNGAIQPVLKHLAKIGFILVKNERSRTYYRLNNQFPKLSLLDQILN</sequence>
<accession>A0A554LJV5</accession>
<dbReference type="InterPro" id="IPR036388">
    <property type="entry name" value="WH-like_DNA-bd_sf"/>
</dbReference>
<comment type="caution">
    <text evidence="1">The sequence shown here is derived from an EMBL/GenBank/DDBJ whole genome shotgun (WGS) entry which is preliminary data.</text>
</comment>
<proteinExistence type="predicted"/>
<dbReference type="EMBL" id="VMGI01000034">
    <property type="protein sequence ID" value="TSC93153.1"/>
    <property type="molecule type" value="Genomic_DNA"/>
</dbReference>
<dbReference type="InterPro" id="IPR036390">
    <property type="entry name" value="WH_DNA-bd_sf"/>
</dbReference>
<evidence type="ECO:0008006" key="3">
    <source>
        <dbReference type="Google" id="ProtNLM"/>
    </source>
</evidence>
<reference evidence="1 2" key="1">
    <citation type="submission" date="2017-07" db="EMBL/GenBank/DDBJ databases">
        <title>Mechanisms for carbon and nitrogen cycling indicate functional differentiation within the Candidate Phyla Radiation.</title>
        <authorList>
            <person name="Danczak R.E."/>
            <person name="Johnston M.D."/>
            <person name="Kenah C."/>
            <person name="Slattery M."/>
            <person name="Wrighton K.C."/>
            <person name="Wilkins M.J."/>
        </authorList>
    </citation>
    <scope>NUCLEOTIDE SEQUENCE [LARGE SCALE GENOMIC DNA]</scope>
    <source>
        <strain evidence="1">Licking1014_85</strain>
    </source>
</reference>